<evidence type="ECO:0000256" key="1">
    <source>
        <dbReference type="ARBA" id="ARBA00022448"/>
    </source>
</evidence>
<sequence length="312" mass="33025">MPTPGTTASQATPRALKGPARRQFVLDSARLLCGVGLLGLGLAAYTKQAKARPPLAIRPPGAGAEGDFLGACIRCGMCVRDCPYSILDLARPESPVATGTPYFTARSGPCEMCEDIPCIKACPTGALDHALTDINQSRMGLAVLSDQETCLNFLGMRCDVCYRVCPVIDKAITLDLRPNTRTGRHTMFIPTVHSEHCTGCGKCENACVTDEASIRVLPAKLAKGALGEHYRLGWEEKTKAGGHSLVEDQGLVDLPDRLPEGVKLEGHFDPGSSPPLPSLPPGLGGEPTAQGDSALRKPGTEQGKRLSSKDAR</sequence>
<keyword evidence="6" id="KW-0408">Iron</keyword>
<dbReference type="KEGG" id="app:CAP2UW1_3907"/>
<dbReference type="Gene3D" id="3.30.70.20">
    <property type="match status" value="2"/>
</dbReference>
<feature type="domain" description="4Fe-4S ferredoxin-type" evidence="9">
    <location>
        <begin position="62"/>
        <end position="92"/>
    </location>
</feature>
<evidence type="ECO:0000256" key="6">
    <source>
        <dbReference type="ARBA" id="ARBA00023004"/>
    </source>
</evidence>
<feature type="region of interest" description="Disordered" evidence="8">
    <location>
        <begin position="260"/>
        <end position="312"/>
    </location>
</feature>
<accession>C7RM79</accession>
<keyword evidence="1" id="KW-0813">Transport</keyword>
<dbReference type="PROSITE" id="PS51379">
    <property type="entry name" value="4FE4S_FER_2"/>
    <property type="match status" value="2"/>
</dbReference>
<dbReference type="Pfam" id="PF12838">
    <property type="entry name" value="Fer4_7"/>
    <property type="match status" value="2"/>
</dbReference>
<organism evidence="10">
    <name type="scientific">Accumulibacter regalis</name>
    <dbReference type="NCBI Taxonomy" id="522306"/>
    <lineage>
        <taxon>Bacteria</taxon>
        <taxon>Pseudomonadati</taxon>
        <taxon>Pseudomonadota</taxon>
        <taxon>Betaproteobacteria</taxon>
        <taxon>Candidatus Accumulibacter</taxon>
    </lineage>
</organism>
<name>C7RM79_ACCRE</name>
<gene>
    <name evidence="10" type="ordered locus">CAP2UW1_3907</name>
</gene>
<proteinExistence type="predicted"/>
<dbReference type="STRING" id="522306.CAP2UW1_3907"/>
<keyword evidence="5" id="KW-0249">Electron transport</keyword>
<feature type="domain" description="4Fe-4S ferredoxin-type" evidence="9">
    <location>
        <begin position="188"/>
        <end position="217"/>
    </location>
</feature>
<dbReference type="InterPro" id="IPR017900">
    <property type="entry name" value="4Fe4S_Fe_S_CS"/>
</dbReference>
<evidence type="ECO:0000256" key="5">
    <source>
        <dbReference type="ARBA" id="ARBA00022982"/>
    </source>
</evidence>
<dbReference type="PROSITE" id="PS00198">
    <property type="entry name" value="4FE4S_FER_1"/>
    <property type="match status" value="1"/>
</dbReference>
<keyword evidence="4" id="KW-0677">Repeat</keyword>
<dbReference type="SUPFAM" id="SSF54862">
    <property type="entry name" value="4Fe-4S ferredoxins"/>
    <property type="match status" value="1"/>
</dbReference>
<dbReference type="InterPro" id="IPR017896">
    <property type="entry name" value="4Fe4S_Fe-S-bd"/>
</dbReference>
<dbReference type="EMBL" id="CP001715">
    <property type="protein sequence ID" value="ACV37157.1"/>
    <property type="molecule type" value="Genomic_DNA"/>
</dbReference>
<dbReference type="GO" id="GO:0046872">
    <property type="term" value="F:metal ion binding"/>
    <property type="evidence" value="ECO:0007669"/>
    <property type="project" value="UniProtKB-KW"/>
</dbReference>
<protein>
    <submittedName>
        <fullName evidence="10">MauM/NapG family ferredoxin-type protein</fullName>
    </submittedName>
</protein>
<dbReference type="CDD" id="cd16373">
    <property type="entry name" value="DMSOR_beta_like"/>
    <property type="match status" value="1"/>
</dbReference>
<reference evidence="10" key="1">
    <citation type="submission" date="2009-08" db="EMBL/GenBank/DDBJ databases">
        <authorList>
            <consortium name="US DOE Joint Genome Institute"/>
            <person name="Lucas S."/>
            <person name="Copeland A."/>
            <person name="Lapidus A."/>
            <person name="Glavina del Rio T."/>
            <person name="Dalin E."/>
            <person name="Tice H."/>
            <person name="Bruce D."/>
            <person name="Barry K."/>
            <person name="Pitluck S."/>
            <person name="Lowry S."/>
            <person name="Larimer F."/>
            <person name="Land M."/>
            <person name="Hauser L."/>
            <person name="Kyrpides N."/>
            <person name="Ivanova N."/>
            <person name="McMahon K.D."/>
            <person name="Hugenholtz P."/>
        </authorList>
    </citation>
    <scope>NUCLEOTIDE SEQUENCE</scope>
    <source>
        <strain evidence="10">UW-1</strain>
    </source>
</reference>
<evidence type="ECO:0000259" key="9">
    <source>
        <dbReference type="PROSITE" id="PS51379"/>
    </source>
</evidence>
<evidence type="ECO:0000256" key="7">
    <source>
        <dbReference type="ARBA" id="ARBA00023014"/>
    </source>
</evidence>
<dbReference type="NCBIfam" id="NF007012">
    <property type="entry name" value="PRK09476.1"/>
    <property type="match status" value="1"/>
</dbReference>
<evidence type="ECO:0000256" key="8">
    <source>
        <dbReference type="SAM" id="MobiDB-lite"/>
    </source>
</evidence>
<dbReference type="InterPro" id="IPR004494">
    <property type="entry name" value="MauM_NapG"/>
</dbReference>
<evidence type="ECO:0000256" key="3">
    <source>
        <dbReference type="ARBA" id="ARBA00022723"/>
    </source>
</evidence>
<keyword evidence="2" id="KW-0004">4Fe-4S</keyword>
<evidence type="ECO:0000256" key="2">
    <source>
        <dbReference type="ARBA" id="ARBA00022485"/>
    </source>
</evidence>
<dbReference type="NCBIfam" id="TIGR00397">
    <property type="entry name" value="mauM_napG"/>
    <property type="match status" value="1"/>
</dbReference>
<keyword evidence="7" id="KW-0411">Iron-sulfur</keyword>
<reference evidence="10" key="2">
    <citation type="submission" date="2009-09" db="EMBL/GenBank/DDBJ databases">
        <title>Complete sequence of chromosome of Candidatus Accumulibacter phosphatis clade IIA str. UW-1.</title>
        <authorList>
            <consortium name="US DOE Joint Genome Institute"/>
            <person name="Martin H.G."/>
            <person name="Ivanova N."/>
            <person name="Kunin V."/>
            <person name="Warnecke F."/>
            <person name="Barry K."/>
            <person name="He S."/>
            <person name="Salamov A."/>
            <person name="Szeto E."/>
            <person name="Dalin E."/>
            <person name="Pangilinan J.L."/>
            <person name="Lapidus A."/>
            <person name="Lowry S."/>
            <person name="Kyrpides N.C."/>
            <person name="McMahon K.D."/>
            <person name="Hugenholtz P."/>
        </authorList>
    </citation>
    <scope>NUCLEOTIDE SEQUENCE [LARGE SCALE GENOMIC DNA]</scope>
    <source>
        <strain evidence="10">UW-1</strain>
    </source>
</reference>
<dbReference type="GO" id="GO:0051539">
    <property type="term" value="F:4 iron, 4 sulfur cluster binding"/>
    <property type="evidence" value="ECO:0007669"/>
    <property type="project" value="UniProtKB-KW"/>
</dbReference>
<evidence type="ECO:0000313" key="10">
    <source>
        <dbReference type="EMBL" id="ACV37157.1"/>
    </source>
</evidence>
<keyword evidence="3" id="KW-0479">Metal-binding</keyword>
<dbReference type="OrthoDB" id="9808559at2"/>
<dbReference type="HOGENOM" id="CLU_077329_0_0_4"/>
<evidence type="ECO:0000256" key="4">
    <source>
        <dbReference type="ARBA" id="ARBA00022737"/>
    </source>
</evidence>
<dbReference type="AlphaFoldDB" id="C7RM79"/>
<feature type="compositionally biased region" description="Basic and acidic residues" evidence="8">
    <location>
        <begin position="294"/>
        <end position="312"/>
    </location>
</feature>
<dbReference type="eggNOG" id="COG1145">
    <property type="taxonomic scope" value="Bacteria"/>
</dbReference>